<dbReference type="Proteomes" id="UP000297643">
    <property type="component" value="Unassembled WGS sequence"/>
</dbReference>
<dbReference type="AlphaFoldDB" id="A0A4R8WEJ7"/>
<organism evidence="2 3">
    <name type="scientific">Cryobacterium mannosilyticum</name>
    <dbReference type="NCBI Taxonomy" id="1259190"/>
    <lineage>
        <taxon>Bacteria</taxon>
        <taxon>Bacillati</taxon>
        <taxon>Actinomycetota</taxon>
        <taxon>Actinomycetes</taxon>
        <taxon>Micrococcales</taxon>
        <taxon>Microbacteriaceae</taxon>
        <taxon>Cryobacterium</taxon>
    </lineage>
</organism>
<keyword evidence="3" id="KW-1185">Reference proteome</keyword>
<name>A0A4R8WEJ7_9MICO</name>
<evidence type="ECO:0000256" key="1">
    <source>
        <dbReference type="RuleBase" id="RU362001"/>
    </source>
</evidence>
<comment type="caution">
    <text evidence="2">The sequence shown here is derived from an EMBL/GenBank/DDBJ whole genome shotgun (WGS) entry which is preliminary data.</text>
</comment>
<accession>A0A4R8WEJ7</accession>
<reference evidence="2 3" key="1">
    <citation type="submission" date="2019-03" db="EMBL/GenBank/DDBJ databases">
        <title>Genomics of glacier-inhabiting Cryobacterium strains.</title>
        <authorList>
            <person name="Liu Q."/>
            <person name="Xin Y.-H."/>
        </authorList>
    </citation>
    <scope>NUCLEOTIDE SEQUENCE [LARGE SCALE GENOMIC DNA]</scope>
    <source>
        <strain evidence="2 3">RHLT2-21</strain>
    </source>
</reference>
<evidence type="ECO:0000313" key="3">
    <source>
        <dbReference type="Proteomes" id="UP000297643"/>
    </source>
</evidence>
<dbReference type="Pfam" id="PF06013">
    <property type="entry name" value="WXG100"/>
    <property type="match status" value="1"/>
</dbReference>
<dbReference type="EMBL" id="SOFM01000007">
    <property type="protein sequence ID" value="TFC07501.1"/>
    <property type="molecule type" value="Genomic_DNA"/>
</dbReference>
<dbReference type="RefSeq" id="WP_134506854.1">
    <property type="nucleotide sequence ID" value="NZ_SOFM01000007.1"/>
</dbReference>
<evidence type="ECO:0000313" key="2">
    <source>
        <dbReference type="EMBL" id="TFC07501.1"/>
    </source>
</evidence>
<protein>
    <recommendedName>
        <fullName evidence="1">ESAT-6-like protein</fullName>
    </recommendedName>
</protein>
<dbReference type="InterPro" id="IPR010310">
    <property type="entry name" value="T7SS_ESAT-6-like"/>
</dbReference>
<dbReference type="Gene3D" id="1.10.287.1060">
    <property type="entry name" value="ESAT-6-like"/>
    <property type="match status" value="1"/>
</dbReference>
<proteinExistence type="inferred from homology"/>
<gene>
    <name evidence="2" type="ORF">E3O32_03075</name>
</gene>
<comment type="similarity">
    <text evidence="1">Belongs to the WXG100 family.</text>
</comment>
<dbReference type="InterPro" id="IPR036689">
    <property type="entry name" value="ESAT-6-like_sf"/>
</dbReference>
<sequence>MTRYQVDSEAVLSTTVTSRAAMGRIQSEVAALIALLTALEGTWSGQAATAFQAAVADWRAAQEQVAQCAEALGQALNQAGHQYAEIEQANVRLFSR</sequence>
<dbReference type="SUPFAM" id="SSF140453">
    <property type="entry name" value="EsxAB dimer-like"/>
    <property type="match status" value="1"/>
</dbReference>
<dbReference type="NCBIfam" id="TIGR03930">
    <property type="entry name" value="WXG100_ESAT6"/>
    <property type="match status" value="1"/>
</dbReference>